<dbReference type="InterPro" id="IPR027385">
    <property type="entry name" value="Beta-barrel_OMP"/>
</dbReference>
<proteinExistence type="predicted"/>
<dbReference type="RefSeq" id="WP_112747134.1">
    <property type="nucleotide sequence ID" value="NZ_QMFY01000005.1"/>
</dbReference>
<name>A0A364Y464_9BACT</name>
<protein>
    <recommendedName>
        <fullName evidence="3">Outer membrane protein beta-barrel domain-containing protein</fullName>
    </recommendedName>
</protein>
<evidence type="ECO:0000313" key="5">
    <source>
        <dbReference type="Proteomes" id="UP000251889"/>
    </source>
</evidence>
<dbReference type="Gene3D" id="2.40.160.20">
    <property type="match status" value="1"/>
</dbReference>
<feature type="compositionally biased region" description="Polar residues" evidence="2">
    <location>
        <begin position="146"/>
        <end position="167"/>
    </location>
</feature>
<keyword evidence="1" id="KW-0732">Signal</keyword>
<gene>
    <name evidence="4" type="ORF">DQQ10_12115</name>
</gene>
<dbReference type="OrthoDB" id="1523584at2"/>
<dbReference type="Pfam" id="PF13505">
    <property type="entry name" value="OMP_b-brl"/>
    <property type="match status" value="1"/>
</dbReference>
<evidence type="ECO:0000256" key="1">
    <source>
        <dbReference type="ARBA" id="ARBA00022729"/>
    </source>
</evidence>
<evidence type="ECO:0000256" key="2">
    <source>
        <dbReference type="SAM" id="MobiDB-lite"/>
    </source>
</evidence>
<dbReference type="AlphaFoldDB" id="A0A364Y464"/>
<dbReference type="SUPFAM" id="SSF56925">
    <property type="entry name" value="OMPA-like"/>
    <property type="match status" value="1"/>
</dbReference>
<evidence type="ECO:0000313" key="4">
    <source>
        <dbReference type="EMBL" id="RAW00978.1"/>
    </source>
</evidence>
<feature type="region of interest" description="Disordered" evidence="2">
    <location>
        <begin position="96"/>
        <end position="207"/>
    </location>
</feature>
<dbReference type="EMBL" id="QMFY01000005">
    <property type="protein sequence ID" value="RAW00978.1"/>
    <property type="molecule type" value="Genomic_DNA"/>
</dbReference>
<feature type="domain" description="Outer membrane protein beta-barrel" evidence="3">
    <location>
        <begin position="319"/>
        <end position="454"/>
    </location>
</feature>
<evidence type="ECO:0000259" key="3">
    <source>
        <dbReference type="Pfam" id="PF13505"/>
    </source>
</evidence>
<feature type="compositionally biased region" description="Polar residues" evidence="2">
    <location>
        <begin position="120"/>
        <end position="136"/>
    </location>
</feature>
<organism evidence="4 5">
    <name type="scientific">Pseudochryseolinea flava</name>
    <dbReference type="NCBI Taxonomy" id="2059302"/>
    <lineage>
        <taxon>Bacteria</taxon>
        <taxon>Pseudomonadati</taxon>
        <taxon>Bacteroidota</taxon>
        <taxon>Cytophagia</taxon>
        <taxon>Cytophagales</taxon>
        <taxon>Fulvivirgaceae</taxon>
        <taxon>Pseudochryseolinea</taxon>
    </lineage>
</organism>
<dbReference type="Proteomes" id="UP000251889">
    <property type="component" value="Unassembled WGS sequence"/>
</dbReference>
<reference evidence="4 5" key="1">
    <citation type="submission" date="2018-06" db="EMBL/GenBank/DDBJ databases">
        <title>Chryseolinea flavus sp. nov., a member of the phylum Bacteroidetes isolated from soil.</title>
        <authorList>
            <person name="Li Y."/>
            <person name="Wang J."/>
        </authorList>
    </citation>
    <scope>NUCLEOTIDE SEQUENCE [LARGE SCALE GENOMIC DNA]</scope>
    <source>
        <strain evidence="4 5">SDU1-6</strain>
    </source>
</reference>
<sequence>MQNLSDKDIDKLFKDAAENYQPGFNADDWKAMSQKLDAEDPTQGAFGFRSNKPLTVTIVALVALFIGWYGADHFNALASDVNETASQHVATHDDVAVSKESAAASQANHPPKSVLKEYQQDSVASESESGLKQKSTIAKGHDQSNDKGTISNVIAKRNSQSTVQANVSGEDRVKGQIFLSQDDENSRYDKNSDHDRQYAKAEQEDISANTLTLRSKHNSRIHTITHDDSVQQSSSMTGALDTTQKPSNDRKIYKRNKLTEQVEDEVDSVKNVGVVKEDNQQTLTIEDERTENDEDQEFYRLSLRALVSPDYSSERFKEKDKTGLNYGVEIGYSFTKNISAHVGVISSRKYYTADRIQYDVYETDRVKGDCRMWDIPVNIRYQFFPQKRNAFFIGVGLSSYFMDREYYTFEVQTAYDRQQYKMEVKNGNQEWFRMMNVSVGLQRRITNHFAIQVEPFVKVPLAGVGAGKVELASFGSFFGVQYSFMHAGRR</sequence>
<accession>A0A364Y464</accession>
<dbReference type="InterPro" id="IPR011250">
    <property type="entry name" value="OMP/PagP_B-barrel"/>
</dbReference>
<feature type="region of interest" description="Disordered" evidence="2">
    <location>
        <begin position="226"/>
        <end position="250"/>
    </location>
</feature>
<keyword evidence="5" id="KW-1185">Reference proteome</keyword>
<feature type="compositionally biased region" description="Basic and acidic residues" evidence="2">
    <location>
        <begin position="184"/>
        <end position="203"/>
    </location>
</feature>
<comment type="caution">
    <text evidence="4">The sequence shown here is derived from an EMBL/GenBank/DDBJ whole genome shotgun (WGS) entry which is preliminary data.</text>
</comment>
<feature type="compositionally biased region" description="Polar residues" evidence="2">
    <location>
        <begin position="230"/>
        <end position="246"/>
    </location>
</feature>